<proteinExistence type="predicted"/>
<evidence type="ECO:0000259" key="2">
    <source>
        <dbReference type="PROSITE" id="PS51186"/>
    </source>
</evidence>
<reference evidence="3" key="1">
    <citation type="journal article" date="2020" name="Stud. Mycol.">
        <title>101 Dothideomycetes genomes: a test case for predicting lifestyles and emergence of pathogens.</title>
        <authorList>
            <person name="Haridas S."/>
            <person name="Albert R."/>
            <person name="Binder M."/>
            <person name="Bloem J."/>
            <person name="Labutti K."/>
            <person name="Salamov A."/>
            <person name="Andreopoulos B."/>
            <person name="Baker S."/>
            <person name="Barry K."/>
            <person name="Bills G."/>
            <person name="Bluhm B."/>
            <person name="Cannon C."/>
            <person name="Castanera R."/>
            <person name="Culley D."/>
            <person name="Daum C."/>
            <person name="Ezra D."/>
            <person name="Gonzalez J."/>
            <person name="Henrissat B."/>
            <person name="Kuo A."/>
            <person name="Liang C."/>
            <person name="Lipzen A."/>
            <person name="Lutzoni F."/>
            <person name="Magnuson J."/>
            <person name="Mondo S."/>
            <person name="Nolan M."/>
            <person name="Ohm R."/>
            <person name="Pangilinan J."/>
            <person name="Park H.-J."/>
            <person name="Ramirez L."/>
            <person name="Alfaro M."/>
            <person name="Sun H."/>
            <person name="Tritt A."/>
            <person name="Yoshinaga Y."/>
            <person name="Zwiers L.-H."/>
            <person name="Turgeon B."/>
            <person name="Goodwin S."/>
            <person name="Spatafora J."/>
            <person name="Crous P."/>
            <person name="Grigoriev I."/>
        </authorList>
    </citation>
    <scope>NUCLEOTIDE SEQUENCE</scope>
    <source>
        <strain evidence="3">CBS 675.92</strain>
    </source>
</reference>
<sequence length="228" mass="25540">MPLELLPMTSSDTLSWTRICTLAYRGPTHNLVHSNKPITESSIRGAAQDRKKEIGQPNKWHWKVVDTDLEPSEDDPEGNAGRTIAIAVWSLCNAQSTPAQETSDEEQEKEKKPFIPPEVRLDALAAIFTPLRNAQLEVMGTKTPYLMLNTLATHPEHQGRGAARLLVDWGLQKADQEGLVVYLDSSLAGRGMYEKRGFELVREVTFDRGEWGGEGVDWWGCMVRRARG</sequence>
<dbReference type="InterPro" id="IPR016181">
    <property type="entry name" value="Acyl_CoA_acyltransferase"/>
</dbReference>
<dbReference type="SUPFAM" id="SSF55729">
    <property type="entry name" value="Acyl-CoA N-acyltransferases (Nat)"/>
    <property type="match status" value="1"/>
</dbReference>
<feature type="region of interest" description="Disordered" evidence="1">
    <location>
        <begin position="96"/>
        <end position="115"/>
    </location>
</feature>
<dbReference type="OrthoDB" id="410198at2759"/>
<dbReference type="GO" id="GO:0016747">
    <property type="term" value="F:acyltransferase activity, transferring groups other than amino-acyl groups"/>
    <property type="evidence" value="ECO:0007669"/>
    <property type="project" value="InterPro"/>
</dbReference>
<dbReference type="CDD" id="cd04301">
    <property type="entry name" value="NAT_SF"/>
    <property type="match status" value="1"/>
</dbReference>
<accession>A0A6A5U5E9</accession>
<dbReference type="EMBL" id="ML976992">
    <property type="protein sequence ID" value="KAF1956347.1"/>
    <property type="molecule type" value="Genomic_DNA"/>
</dbReference>
<dbReference type="PANTHER" id="PTHR42791">
    <property type="entry name" value="GNAT FAMILY ACETYLTRANSFERASE"/>
    <property type="match status" value="1"/>
</dbReference>
<dbReference type="Gene3D" id="3.40.630.30">
    <property type="match status" value="1"/>
</dbReference>
<dbReference type="InterPro" id="IPR000182">
    <property type="entry name" value="GNAT_dom"/>
</dbReference>
<protein>
    <recommendedName>
        <fullName evidence="2">N-acetyltransferase domain-containing protein</fullName>
    </recommendedName>
</protein>
<feature type="domain" description="N-acetyltransferase" evidence="2">
    <location>
        <begin position="84"/>
        <end position="224"/>
    </location>
</feature>
<dbReference type="Proteomes" id="UP000800035">
    <property type="component" value="Unassembled WGS sequence"/>
</dbReference>
<dbReference type="PROSITE" id="PS51186">
    <property type="entry name" value="GNAT"/>
    <property type="match status" value="1"/>
</dbReference>
<evidence type="ECO:0000313" key="3">
    <source>
        <dbReference type="EMBL" id="KAF1956347.1"/>
    </source>
</evidence>
<evidence type="ECO:0000256" key="1">
    <source>
        <dbReference type="SAM" id="MobiDB-lite"/>
    </source>
</evidence>
<keyword evidence="4" id="KW-1185">Reference proteome</keyword>
<dbReference type="InterPro" id="IPR052523">
    <property type="entry name" value="Trichothecene_AcTrans"/>
</dbReference>
<gene>
    <name evidence="3" type="ORF">CC80DRAFT_473230</name>
</gene>
<organism evidence="3 4">
    <name type="scientific">Byssothecium circinans</name>
    <dbReference type="NCBI Taxonomy" id="147558"/>
    <lineage>
        <taxon>Eukaryota</taxon>
        <taxon>Fungi</taxon>
        <taxon>Dikarya</taxon>
        <taxon>Ascomycota</taxon>
        <taxon>Pezizomycotina</taxon>
        <taxon>Dothideomycetes</taxon>
        <taxon>Pleosporomycetidae</taxon>
        <taxon>Pleosporales</taxon>
        <taxon>Massarineae</taxon>
        <taxon>Massarinaceae</taxon>
        <taxon>Byssothecium</taxon>
    </lineage>
</organism>
<dbReference type="Pfam" id="PF00583">
    <property type="entry name" value="Acetyltransf_1"/>
    <property type="match status" value="1"/>
</dbReference>
<name>A0A6A5U5E9_9PLEO</name>
<evidence type="ECO:0000313" key="4">
    <source>
        <dbReference type="Proteomes" id="UP000800035"/>
    </source>
</evidence>
<dbReference type="AlphaFoldDB" id="A0A6A5U5E9"/>
<dbReference type="PANTHER" id="PTHR42791:SF14">
    <property type="entry name" value="N-ACETYLTRANSFERASE DOMAIN-CONTAINING PROTEIN"/>
    <property type="match status" value="1"/>
</dbReference>